<reference evidence="25" key="1">
    <citation type="journal article" date="2021" name="Antonie Van Leeuwenhoek">
        <title>Draft genome and description of Waterburya agarophytonicola gen. nov. sp. nov. (Pleurocapsales, Cyanobacteria): a seaweed symbiont.</title>
        <authorList>
            <person name="Bonthond G."/>
            <person name="Shalygin S."/>
            <person name="Bayer T."/>
            <person name="Weinberger F."/>
        </authorList>
    </citation>
    <scope>NUCLEOTIDE SEQUENCE</scope>
    <source>
        <strain evidence="25">KI4</strain>
    </source>
</reference>
<dbReference type="EMBL" id="JADWDC010000016">
    <property type="protein sequence ID" value="MCC0177102.1"/>
    <property type="molecule type" value="Genomic_DNA"/>
</dbReference>
<proteinExistence type="inferred from homology"/>
<dbReference type="GO" id="GO:0012505">
    <property type="term" value="C:endomembrane system"/>
    <property type="evidence" value="ECO:0007669"/>
    <property type="project" value="UniProtKB-SubCell"/>
</dbReference>
<dbReference type="Pfam" id="PF00535">
    <property type="entry name" value="Glycos_transf_2"/>
    <property type="match status" value="1"/>
</dbReference>
<sequence length="402" mass="46290">MSQNVKLEDLIPVPTGILRINNLFLDRQINRKSIELSLIIPTYNESKNIEQLIQIIINTLDRIVVNQYELIVVDDNSPDFTWKFAAELSHKYSQVKVIRRESEKGLATATIRGWQAAKGQVLGVIDGDLQHPPHILTRLWQEIEKGADIAIASRNLEGGGVSEWSIARRFLSRGAQMLGLLVLPEVMGRISDPMSGYFMVRRDALLGKTFNPLGYKILVEVMARGNIRWIGEVGYIFQERKTGESKVTHQQYLEYLLHLIRLRLHLWQIDRFIRFGVSGFSGVFINLAVLYFLREFADLGLTRSAIIAAEIAIANNFFWNDRWTFKDISSNQKGIHNRLIRFLKFNLICLSGLILNILLLNILYNLLGINEYIANIIAIAIITFWNYWFNLKLSWRTTDTKK</sequence>
<evidence type="ECO:0000256" key="21">
    <source>
        <dbReference type="ARBA" id="ARBA00083744"/>
    </source>
</evidence>
<evidence type="ECO:0000256" key="13">
    <source>
        <dbReference type="ARBA" id="ARBA00022842"/>
    </source>
</evidence>
<evidence type="ECO:0000256" key="3">
    <source>
        <dbReference type="ARBA" id="ARBA00001946"/>
    </source>
</evidence>
<dbReference type="InterPro" id="IPR007267">
    <property type="entry name" value="GtrA_DPMS_TM"/>
</dbReference>
<organism evidence="25 26">
    <name type="scientific">Waterburya agarophytonicola KI4</name>
    <dbReference type="NCBI Taxonomy" id="2874699"/>
    <lineage>
        <taxon>Bacteria</taxon>
        <taxon>Bacillati</taxon>
        <taxon>Cyanobacteriota</taxon>
        <taxon>Cyanophyceae</taxon>
        <taxon>Pleurocapsales</taxon>
        <taxon>Hyellaceae</taxon>
        <taxon>Waterburya</taxon>
        <taxon>Waterburya agarophytonicola</taxon>
    </lineage>
</organism>
<dbReference type="GO" id="GO:0006506">
    <property type="term" value="P:GPI anchor biosynthetic process"/>
    <property type="evidence" value="ECO:0007669"/>
    <property type="project" value="TreeGrafter"/>
</dbReference>
<feature type="transmembrane region" description="Helical" evidence="22">
    <location>
        <begin position="339"/>
        <end position="360"/>
    </location>
</feature>
<evidence type="ECO:0000256" key="15">
    <source>
        <dbReference type="ARBA" id="ARBA00023136"/>
    </source>
</evidence>
<evidence type="ECO:0000313" key="25">
    <source>
        <dbReference type="EMBL" id="MCC0177102.1"/>
    </source>
</evidence>
<evidence type="ECO:0000256" key="1">
    <source>
        <dbReference type="ARBA" id="ARBA00001913"/>
    </source>
</evidence>
<dbReference type="Proteomes" id="UP000729733">
    <property type="component" value="Unassembled WGS sequence"/>
</dbReference>
<evidence type="ECO:0000256" key="16">
    <source>
        <dbReference type="ARBA" id="ARBA00023211"/>
    </source>
</evidence>
<evidence type="ECO:0000256" key="2">
    <source>
        <dbReference type="ARBA" id="ARBA00001936"/>
    </source>
</evidence>
<evidence type="ECO:0000256" key="11">
    <source>
        <dbReference type="ARBA" id="ARBA00022692"/>
    </source>
</evidence>
<evidence type="ECO:0000256" key="18">
    <source>
        <dbReference type="ARBA" id="ARBA00074878"/>
    </source>
</evidence>
<comment type="pathway">
    <text evidence="6">Protein modification; protein glycosylation.</text>
</comment>
<evidence type="ECO:0000256" key="20">
    <source>
        <dbReference type="ARBA" id="ARBA00082614"/>
    </source>
</evidence>
<evidence type="ECO:0000259" key="23">
    <source>
        <dbReference type="Pfam" id="PF00535"/>
    </source>
</evidence>
<dbReference type="InterPro" id="IPR029044">
    <property type="entry name" value="Nucleotide-diphossugar_trans"/>
</dbReference>
<keyword evidence="15 22" id="KW-0472">Membrane</keyword>
<dbReference type="SUPFAM" id="SSF53448">
    <property type="entry name" value="Nucleotide-diphospho-sugar transferases"/>
    <property type="match status" value="1"/>
</dbReference>
<comment type="cofactor">
    <cofactor evidence="1">
        <name>Ca(2+)</name>
        <dbReference type="ChEBI" id="CHEBI:29108"/>
    </cofactor>
</comment>
<dbReference type="GO" id="GO:0004582">
    <property type="term" value="F:dolichyl-phosphate beta-D-mannosyltransferase activity"/>
    <property type="evidence" value="ECO:0007669"/>
    <property type="project" value="UniProtKB-EC"/>
</dbReference>
<feature type="domain" description="Glycosyltransferase 2-like" evidence="23">
    <location>
        <begin position="37"/>
        <end position="205"/>
    </location>
</feature>
<feature type="transmembrane region" description="Helical" evidence="22">
    <location>
        <begin position="372"/>
        <end position="389"/>
    </location>
</feature>
<dbReference type="GO" id="GO:0035269">
    <property type="term" value="P:protein O-linked glycosylation via mannose"/>
    <property type="evidence" value="ECO:0007669"/>
    <property type="project" value="TreeGrafter"/>
</dbReference>
<evidence type="ECO:0000256" key="9">
    <source>
        <dbReference type="ARBA" id="ARBA00022676"/>
    </source>
</evidence>
<evidence type="ECO:0000256" key="5">
    <source>
        <dbReference type="ARBA" id="ARBA00004308"/>
    </source>
</evidence>
<keyword evidence="14 22" id="KW-1133">Transmembrane helix</keyword>
<dbReference type="Pfam" id="PF04138">
    <property type="entry name" value="GtrA_DPMS_TM"/>
    <property type="match status" value="1"/>
</dbReference>
<dbReference type="FunFam" id="3.90.550.10:FF:000119">
    <property type="entry name" value="Dolichol-phosphate mannosyltransferase subunit 1"/>
    <property type="match status" value="1"/>
</dbReference>
<protein>
    <recommendedName>
        <fullName evidence="18">Dolichol-phosphate mannosyltransferase</fullName>
        <ecNumber evidence="8">2.4.1.83</ecNumber>
    </recommendedName>
    <alternativeName>
        <fullName evidence="20">Dolichol-phosphate mannose synthase</fullName>
    </alternativeName>
    <alternativeName>
        <fullName evidence="19">Dolichyl-phosphate beta-D-mannosyltransferase</fullName>
    </alternativeName>
    <alternativeName>
        <fullName evidence="21">Mannose-P-dolichol synthase</fullName>
    </alternativeName>
</protein>
<comment type="function">
    <text evidence="17">Transfers mannose from GDP-mannose to dolichol monophosphate to form dolichol phosphate mannose (Dol-P-Man) which is the mannosyl donor in pathways leading to N-glycosylation, glycosyl phosphatidylinositol membrane anchoring, and O-mannosylation of proteins.</text>
</comment>
<dbReference type="PANTHER" id="PTHR43398">
    <property type="entry name" value="DOLICHOL-PHOSPHATE MANNOSYLTRANSFERASE SUBUNIT 1"/>
    <property type="match status" value="1"/>
</dbReference>
<feature type="domain" description="GtrA/DPMS transmembrane" evidence="24">
    <location>
        <begin position="274"/>
        <end position="394"/>
    </location>
</feature>
<feature type="transmembrane region" description="Helical" evidence="22">
    <location>
        <begin position="272"/>
        <end position="293"/>
    </location>
</feature>
<dbReference type="RefSeq" id="WP_229640140.1">
    <property type="nucleotide sequence ID" value="NZ_JADWDC010000016.1"/>
</dbReference>
<comment type="cofactor">
    <cofactor evidence="3">
        <name>Mg(2+)</name>
        <dbReference type="ChEBI" id="CHEBI:18420"/>
    </cofactor>
</comment>
<dbReference type="Gene3D" id="3.90.550.10">
    <property type="entry name" value="Spore Coat Polysaccharide Biosynthesis Protein SpsA, Chain A"/>
    <property type="match status" value="1"/>
</dbReference>
<evidence type="ECO:0000256" key="6">
    <source>
        <dbReference type="ARBA" id="ARBA00004922"/>
    </source>
</evidence>
<dbReference type="EC" id="2.4.1.83" evidence="8"/>
<keyword evidence="9" id="KW-0328">Glycosyltransferase</keyword>
<evidence type="ECO:0000256" key="19">
    <source>
        <dbReference type="ARBA" id="ARBA00082336"/>
    </source>
</evidence>
<gene>
    <name evidence="25" type="ORF">I4641_08950</name>
</gene>
<evidence type="ECO:0000256" key="7">
    <source>
        <dbReference type="ARBA" id="ARBA00006739"/>
    </source>
</evidence>
<comment type="cofactor">
    <cofactor evidence="2">
        <name>Mn(2+)</name>
        <dbReference type="ChEBI" id="CHEBI:29035"/>
    </cofactor>
</comment>
<evidence type="ECO:0000256" key="12">
    <source>
        <dbReference type="ARBA" id="ARBA00022723"/>
    </source>
</evidence>
<accession>A0A964FFK9</accession>
<keyword evidence="26" id="KW-1185">Reference proteome</keyword>
<evidence type="ECO:0000313" key="26">
    <source>
        <dbReference type="Proteomes" id="UP000729733"/>
    </source>
</evidence>
<keyword evidence="12" id="KW-0479">Metal-binding</keyword>
<dbReference type="InterPro" id="IPR039528">
    <property type="entry name" value="DPM1-like"/>
</dbReference>
<evidence type="ECO:0000256" key="14">
    <source>
        <dbReference type="ARBA" id="ARBA00022989"/>
    </source>
</evidence>
<comment type="similarity">
    <text evidence="7">Belongs to the glycosyltransferase 2 family.</text>
</comment>
<evidence type="ECO:0000256" key="10">
    <source>
        <dbReference type="ARBA" id="ARBA00022679"/>
    </source>
</evidence>
<dbReference type="GO" id="GO:0046872">
    <property type="term" value="F:metal ion binding"/>
    <property type="evidence" value="ECO:0007669"/>
    <property type="project" value="UniProtKB-KW"/>
</dbReference>
<keyword evidence="13" id="KW-0460">Magnesium</keyword>
<dbReference type="GO" id="GO:0000271">
    <property type="term" value="P:polysaccharide biosynthetic process"/>
    <property type="evidence" value="ECO:0007669"/>
    <property type="project" value="InterPro"/>
</dbReference>
<evidence type="ECO:0000256" key="17">
    <source>
        <dbReference type="ARBA" id="ARBA00053724"/>
    </source>
</evidence>
<dbReference type="CDD" id="cd06442">
    <property type="entry name" value="DPM1_like"/>
    <property type="match status" value="1"/>
</dbReference>
<name>A0A964FFK9_9CYAN</name>
<comment type="subcellular location">
    <subcellularLocation>
        <location evidence="5">Endomembrane system</location>
    </subcellularLocation>
    <subcellularLocation>
        <location evidence="4">Membrane</location>
        <topology evidence="4">Multi-pass membrane protein</topology>
    </subcellularLocation>
</comment>
<comment type="caution">
    <text evidence="25">The sequence shown here is derived from an EMBL/GenBank/DDBJ whole genome shotgun (WGS) entry which is preliminary data.</text>
</comment>
<evidence type="ECO:0000256" key="8">
    <source>
        <dbReference type="ARBA" id="ARBA00012704"/>
    </source>
</evidence>
<keyword evidence="16" id="KW-0464">Manganese</keyword>
<dbReference type="GO" id="GO:0016020">
    <property type="term" value="C:membrane"/>
    <property type="evidence" value="ECO:0007669"/>
    <property type="project" value="UniProtKB-SubCell"/>
</dbReference>
<dbReference type="PANTHER" id="PTHR43398:SF1">
    <property type="entry name" value="DOLICHOL-PHOSPHATE MANNOSYLTRANSFERASE SUBUNIT 1"/>
    <property type="match status" value="1"/>
</dbReference>
<evidence type="ECO:0000259" key="24">
    <source>
        <dbReference type="Pfam" id="PF04138"/>
    </source>
</evidence>
<dbReference type="GO" id="GO:0006488">
    <property type="term" value="P:dolichol-linked oligosaccharide biosynthetic process"/>
    <property type="evidence" value="ECO:0007669"/>
    <property type="project" value="TreeGrafter"/>
</dbReference>
<evidence type="ECO:0000256" key="22">
    <source>
        <dbReference type="SAM" id="Phobius"/>
    </source>
</evidence>
<dbReference type="AlphaFoldDB" id="A0A964FFK9"/>
<dbReference type="InterPro" id="IPR001173">
    <property type="entry name" value="Glyco_trans_2-like"/>
</dbReference>
<evidence type="ECO:0000256" key="4">
    <source>
        <dbReference type="ARBA" id="ARBA00004141"/>
    </source>
</evidence>
<keyword evidence="11 22" id="KW-0812">Transmembrane</keyword>
<keyword evidence="10" id="KW-0808">Transferase</keyword>